<evidence type="ECO:0000313" key="3">
    <source>
        <dbReference type="EMBL" id="CAB4165398.1"/>
    </source>
</evidence>
<sequence>MKTPQVDALPGMTPLGIKDTRPQFDREQHGGLFDRGSADSWYSRASEPHWYPEGTGNGAKVIELTPEEVAEYMAGFEHNETHGGKKYWN</sequence>
<dbReference type="EMBL" id="LR797502">
    <property type="protein sequence ID" value="CAB4221529.1"/>
    <property type="molecule type" value="Genomic_DNA"/>
</dbReference>
<evidence type="ECO:0000313" key="2">
    <source>
        <dbReference type="EMBL" id="CAB4163843.1"/>
    </source>
</evidence>
<proteinExistence type="predicted"/>
<accession>A0A6J5NXS4</accession>
<feature type="region of interest" description="Disordered" evidence="1">
    <location>
        <begin position="1"/>
        <end position="23"/>
    </location>
</feature>
<evidence type="ECO:0000313" key="4">
    <source>
        <dbReference type="EMBL" id="CAB4186853.1"/>
    </source>
</evidence>
<dbReference type="EMBL" id="LR796776">
    <property type="protein sequence ID" value="CAB4165398.1"/>
    <property type="molecule type" value="Genomic_DNA"/>
</dbReference>
<protein>
    <submittedName>
        <fullName evidence="2">Uncharacterized protein</fullName>
    </submittedName>
</protein>
<organism evidence="2">
    <name type="scientific">uncultured Caudovirales phage</name>
    <dbReference type="NCBI Taxonomy" id="2100421"/>
    <lineage>
        <taxon>Viruses</taxon>
        <taxon>Duplodnaviria</taxon>
        <taxon>Heunggongvirae</taxon>
        <taxon>Uroviricota</taxon>
        <taxon>Caudoviricetes</taxon>
        <taxon>Peduoviridae</taxon>
        <taxon>Maltschvirus</taxon>
        <taxon>Maltschvirus maltsch</taxon>
    </lineage>
</organism>
<dbReference type="EMBL" id="LR796758">
    <property type="protein sequence ID" value="CAB4163843.1"/>
    <property type="molecule type" value="Genomic_DNA"/>
</dbReference>
<evidence type="ECO:0000256" key="1">
    <source>
        <dbReference type="SAM" id="MobiDB-lite"/>
    </source>
</evidence>
<dbReference type="EMBL" id="LR797099">
    <property type="protein sequence ID" value="CAB4186853.1"/>
    <property type="molecule type" value="Genomic_DNA"/>
</dbReference>
<reference evidence="2" key="1">
    <citation type="submission" date="2020-04" db="EMBL/GenBank/DDBJ databases">
        <authorList>
            <person name="Chiriac C."/>
            <person name="Salcher M."/>
            <person name="Ghai R."/>
            <person name="Kavagutti S V."/>
        </authorList>
    </citation>
    <scope>NUCLEOTIDE SEQUENCE</scope>
</reference>
<name>A0A6J5NXS4_9CAUD</name>
<evidence type="ECO:0000313" key="5">
    <source>
        <dbReference type="EMBL" id="CAB4221529.1"/>
    </source>
</evidence>
<gene>
    <name evidence="4" type="ORF">UFOVP1146_199</name>
    <name evidence="5" type="ORF">UFOVP1638_366</name>
    <name evidence="2" type="ORF">UFOVP812_112</name>
    <name evidence="3" type="ORF">UFOVP818_31</name>
</gene>